<name>A0A8D8KLG8_CULPI</name>
<feature type="region of interest" description="Disordered" evidence="1">
    <location>
        <begin position="66"/>
        <end position="98"/>
    </location>
</feature>
<feature type="region of interest" description="Disordered" evidence="1">
    <location>
        <begin position="23"/>
        <end position="52"/>
    </location>
</feature>
<accession>A0A8D8KLG8</accession>
<proteinExistence type="predicted"/>
<protein>
    <submittedName>
        <fullName evidence="2">Potassium voltage-gated channel protein Shaker</fullName>
    </submittedName>
</protein>
<feature type="compositionally biased region" description="Low complexity" evidence="1">
    <location>
        <begin position="26"/>
        <end position="36"/>
    </location>
</feature>
<dbReference type="EMBL" id="HBUE01224625">
    <property type="protein sequence ID" value="CAG6541387.1"/>
    <property type="molecule type" value="Transcribed_RNA"/>
</dbReference>
<evidence type="ECO:0000256" key="1">
    <source>
        <dbReference type="SAM" id="MobiDB-lite"/>
    </source>
</evidence>
<evidence type="ECO:0000313" key="2">
    <source>
        <dbReference type="EMBL" id="CAG6593434.1"/>
    </source>
</evidence>
<reference evidence="2" key="1">
    <citation type="submission" date="2021-05" db="EMBL/GenBank/DDBJ databases">
        <authorList>
            <person name="Alioto T."/>
            <person name="Alioto T."/>
            <person name="Gomez Garrido J."/>
        </authorList>
    </citation>
    <scope>NUCLEOTIDE SEQUENCE</scope>
</reference>
<dbReference type="EMBL" id="HBUE01224602">
    <property type="protein sequence ID" value="CAG6541361.1"/>
    <property type="molecule type" value="Transcribed_RNA"/>
</dbReference>
<dbReference type="AlphaFoldDB" id="A0A8D8KLG8"/>
<dbReference type="EMBL" id="HBUE01331333">
    <property type="protein sequence ID" value="CAG6593460.1"/>
    <property type="molecule type" value="Transcribed_RNA"/>
</dbReference>
<feature type="compositionally biased region" description="Gly residues" evidence="1">
    <location>
        <begin position="83"/>
        <end position="98"/>
    </location>
</feature>
<dbReference type="EMBL" id="HBUE01331310">
    <property type="protein sequence ID" value="CAG6593434.1"/>
    <property type="molecule type" value="Transcribed_RNA"/>
</dbReference>
<sequence length="134" mass="13518">MQSQNFNHVTSCPYLPGTLGQHLKKNNSLSESSSDMMDLEDGVETTPGLLGEQNRMVPFLGTHLTDKQQLQQQQQNCCKQPSNGGGGGGGGGIIGGGGGGVVGGGGGAGVGAGANNNLQQRHNSALAVSIETDV</sequence>
<organism evidence="2">
    <name type="scientific">Culex pipiens</name>
    <name type="common">House mosquito</name>
    <dbReference type="NCBI Taxonomy" id="7175"/>
    <lineage>
        <taxon>Eukaryota</taxon>
        <taxon>Metazoa</taxon>
        <taxon>Ecdysozoa</taxon>
        <taxon>Arthropoda</taxon>
        <taxon>Hexapoda</taxon>
        <taxon>Insecta</taxon>
        <taxon>Pterygota</taxon>
        <taxon>Neoptera</taxon>
        <taxon>Endopterygota</taxon>
        <taxon>Diptera</taxon>
        <taxon>Nematocera</taxon>
        <taxon>Culicoidea</taxon>
        <taxon>Culicidae</taxon>
        <taxon>Culicinae</taxon>
        <taxon>Culicini</taxon>
        <taxon>Culex</taxon>
        <taxon>Culex</taxon>
    </lineage>
</organism>